<dbReference type="Proteomes" id="UP000230886">
    <property type="component" value="Unassembled WGS sequence"/>
</dbReference>
<protein>
    <submittedName>
        <fullName evidence="1">Uncharacterized protein</fullName>
    </submittedName>
</protein>
<gene>
    <name evidence="1" type="ORF">CHR55_17770</name>
</gene>
<dbReference type="AlphaFoldDB" id="A0A069JF00"/>
<accession>A0A069JF00</accession>
<proteinExistence type="predicted"/>
<dbReference type="EMBL" id="NOVD01000011">
    <property type="protein sequence ID" value="PCK26109.1"/>
    <property type="molecule type" value="Genomic_DNA"/>
</dbReference>
<sequence length="77" mass="8177">MVMATEVESGDLVQAAGHAGPWTVVEVRQGMALLEHSDGHRLSRRTTTLTVVRKGSGKKATAVEDGNDENGSPTLFD</sequence>
<evidence type="ECO:0000313" key="1">
    <source>
        <dbReference type="EMBL" id="PCK26109.1"/>
    </source>
</evidence>
<comment type="caution">
    <text evidence="1">The sequence shown here is derived from an EMBL/GenBank/DDBJ whole genome shotgun (WGS) entry which is preliminary data.</text>
</comment>
<name>A0A069JF00_RHOSG</name>
<organism evidence="1 2">
    <name type="scientific">Rhodococcus qingshengii</name>
    <dbReference type="NCBI Taxonomy" id="334542"/>
    <lineage>
        <taxon>Bacteria</taxon>
        <taxon>Bacillati</taxon>
        <taxon>Actinomycetota</taxon>
        <taxon>Actinomycetes</taxon>
        <taxon>Mycobacteriales</taxon>
        <taxon>Nocardiaceae</taxon>
        <taxon>Rhodococcus</taxon>
        <taxon>Rhodococcus erythropolis group</taxon>
    </lineage>
</organism>
<accession>A0A2A5JA69</accession>
<reference evidence="1 2" key="1">
    <citation type="submission" date="2017-07" db="EMBL/GenBank/DDBJ databases">
        <title>Draft sequence of Rhodococcus enclensis 23b-28.</title>
        <authorList>
            <person name="Besaury L."/>
            <person name="Sancelme M."/>
            <person name="Amato P."/>
            <person name="Lallement A."/>
            <person name="Delort A.-M."/>
        </authorList>
    </citation>
    <scope>NUCLEOTIDE SEQUENCE [LARGE SCALE GENOMIC DNA]</scope>
    <source>
        <strain evidence="1 2">23b-28</strain>
    </source>
</reference>
<evidence type="ECO:0000313" key="2">
    <source>
        <dbReference type="Proteomes" id="UP000230886"/>
    </source>
</evidence>